<dbReference type="GO" id="GO:0016020">
    <property type="term" value="C:membrane"/>
    <property type="evidence" value="ECO:0007669"/>
    <property type="project" value="InterPro"/>
</dbReference>
<feature type="transmembrane region" description="Helical" evidence="1">
    <location>
        <begin position="6"/>
        <end position="33"/>
    </location>
</feature>
<keyword evidence="1" id="KW-0812">Transmembrane</keyword>
<feature type="transmembrane region" description="Helical" evidence="1">
    <location>
        <begin position="112"/>
        <end position="134"/>
    </location>
</feature>
<comment type="caution">
    <text evidence="2">The sequence shown here is derived from an EMBL/GenBank/DDBJ whole genome shotgun (WGS) entry which is preliminary data.</text>
</comment>
<dbReference type="EMBL" id="PZQS01000003">
    <property type="protein sequence ID" value="PVD34036.1"/>
    <property type="molecule type" value="Genomic_DNA"/>
</dbReference>
<name>A0A2T7PKS2_POMCA</name>
<accession>A0A2T7PKS2</accession>
<sequence length="195" mass="20886">MIIKPISIAAYVLTVVAVILLLAAFIPPSWCVVYRPNMADQRWHGLWSQKKCDSDGDCKTIATGFEIEGGREWSLLVLLYRQDLPPSGAGAGGPGTATTHCISVRKSRLRQVVIYTLGAAGLFLLLSAIIFAAMVGRLRDGGSQSVDLGPCFPLSLLAAIVSLTASAMTAWASVRKANNADDDMDEAPMMMKSDQ</sequence>
<evidence type="ECO:0000313" key="3">
    <source>
        <dbReference type="Proteomes" id="UP000245119"/>
    </source>
</evidence>
<dbReference type="Pfam" id="PF07062">
    <property type="entry name" value="Clc-like"/>
    <property type="match status" value="1"/>
</dbReference>
<keyword evidence="3" id="KW-1185">Reference proteome</keyword>
<evidence type="ECO:0000256" key="1">
    <source>
        <dbReference type="SAM" id="Phobius"/>
    </source>
</evidence>
<dbReference type="InterPro" id="IPR010761">
    <property type="entry name" value="Clc_prot-like"/>
</dbReference>
<feature type="transmembrane region" description="Helical" evidence="1">
    <location>
        <begin position="154"/>
        <end position="174"/>
    </location>
</feature>
<dbReference type="AlphaFoldDB" id="A0A2T7PKS2"/>
<gene>
    <name evidence="2" type="ORF">C0Q70_05298</name>
</gene>
<dbReference type="Gene3D" id="1.20.140.150">
    <property type="match status" value="1"/>
</dbReference>
<dbReference type="Proteomes" id="UP000245119">
    <property type="component" value="Linkage Group LG3"/>
</dbReference>
<keyword evidence="1" id="KW-1133">Transmembrane helix</keyword>
<organism evidence="2 3">
    <name type="scientific">Pomacea canaliculata</name>
    <name type="common">Golden apple snail</name>
    <dbReference type="NCBI Taxonomy" id="400727"/>
    <lineage>
        <taxon>Eukaryota</taxon>
        <taxon>Metazoa</taxon>
        <taxon>Spiralia</taxon>
        <taxon>Lophotrochozoa</taxon>
        <taxon>Mollusca</taxon>
        <taxon>Gastropoda</taxon>
        <taxon>Caenogastropoda</taxon>
        <taxon>Architaenioglossa</taxon>
        <taxon>Ampullarioidea</taxon>
        <taxon>Ampullariidae</taxon>
        <taxon>Pomacea</taxon>
    </lineage>
</organism>
<keyword evidence="1" id="KW-0472">Membrane</keyword>
<evidence type="ECO:0000313" key="2">
    <source>
        <dbReference type="EMBL" id="PVD34036.1"/>
    </source>
</evidence>
<protein>
    <submittedName>
        <fullName evidence="2">Uncharacterized protein</fullName>
    </submittedName>
</protein>
<reference evidence="2 3" key="1">
    <citation type="submission" date="2018-04" db="EMBL/GenBank/DDBJ databases">
        <title>The genome of golden apple snail Pomacea canaliculata provides insight into stress tolerance and invasive adaptation.</title>
        <authorList>
            <person name="Liu C."/>
            <person name="Liu B."/>
            <person name="Ren Y."/>
            <person name="Zhang Y."/>
            <person name="Wang H."/>
            <person name="Li S."/>
            <person name="Jiang F."/>
            <person name="Yin L."/>
            <person name="Zhang G."/>
            <person name="Qian W."/>
            <person name="Fan W."/>
        </authorList>
    </citation>
    <scope>NUCLEOTIDE SEQUENCE [LARGE SCALE GENOMIC DNA]</scope>
    <source>
        <strain evidence="2">SZHN2017</strain>
        <tissue evidence="2">Muscle</tissue>
    </source>
</reference>
<proteinExistence type="predicted"/>